<sequence>MSSERETFDNLSFLQKLRSLTLLQQNMLTRALYLASHGEIEHEGMKITCTLPEKKRKVSTMLAMTAGQSLNTVLEFAGKEGISVRDCYPIARSVVESFINCSFIVSSPEEVADRAIRHMQFGAWRLSNRKFGAGPYEIDISTSYNKAKELKERFPEFTKDKSWTSLSVPDRIHIVGTLNSNKAAARLTAAYGLIYYLSSEVIHGSLFGASYFYTGYLNEKQSTEEFVEGTKRQIEEMLVALLHAGCGFLAAFYAAQNIEALAEDEQKLFDLLFETTTNV</sequence>
<dbReference type="Proteomes" id="UP000276260">
    <property type="component" value="Unassembled WGS sequence"/>
</dbReference>
<dbReference type="RefSeq" id="WP_125060840.1">
    <property type="nucleotide sequence ID" value="NZ_LAVS01000089.1"/>
</dbReference>
<dbReference type="OrthoDB" id="9149679at2"/>
<accession>A0A3P3QR53</accession>
<dbReference type="EMBL" id="RRCF01000001">
    <property type="protein sequence ID" value="RRJ23746.1"/>
    <property type="molecule type" value="Genomic_DNA"/>
</dbReference>
<organism evidence="1 2">
    <name type="scientific">Rheinheimera mesophila</name>
    <dbReference type="NCBI Taxonomy" id="1547515"/>
    <lineage>
        <taxon>Bacteria</taxon>
        <taxon>Pseudomonadati</taxon>
        <taxon>Pseudomonadota</taxon>
        <taxon>Gammaproteobacteria</taxon>
        <taxon>Chromatiales</taxon>
        <taxon>Chromatiaceae</taxon>
        <taxon>Rheinheimera</taxon>
    </lineage>
</organism>
<name>A0A3P3QR53_9GAMM</name>
<dbReference type="Pfam" id="PF18928">
    <property type="entry name" value="DUF5677"/>
    <property type="match status" value="1"/>
</dbReference>
<dbReference type="AlphaFoldDB" id="A0A3P3QR53"/>
<dbReference type="InterPro" id="IPR043733">
    <property type="entry name" value="DUF5677"/>
</dbReference>
<gene>
    <name evidence="1" type="ORF">EIK76_06725</name>
</gene>
<evidence type="ECO:0000313" key="2">
    <source>
        <dbReference type="Proteomes" id="UP000276260"/>
    </source>
</evidence>
<evidence type="ECO:0000313" key="1">
    <source>
        <dbReference type="EMBL" id="RRJ23746.1"/>
    </source>
</evidence>
<comment type="caution">
    <text evidence="1">The sequence shown here is derived from an EMBL/GenBank/DDBJ whole genome shotgun (WGS) entry which is preliminary data.</text>
</comment>
<protein>
    <submittedName>
        <fullName evidence="1">Uncharacterized protein</fullName>
    </submittedName>
</protein>
<keyword evidence="2" id="KW-1185">Reference proteome</keyword>
<reference evidence="1 2" key="1">
    <citation type="submission" date="2018-11" db="EMBL/GenBank/DDBJ databases">
        <title>Draft genome analysis of Rheinheimera mesophila isolated from an industrial waste site.</title>
        <authorList>
            <person name="Yu Q."/>
            <person name="Qi Y."/>
            <person name="Zhang H."/>
            <person name="Lu Y."/>
            <person name="Pu J."/>
        </authorList>
    </citation>
    <scope>NUCLEOTIDE SEQUENCE [LARGE SCALE GENOMIC DNA]</scope>
    <source>
        <strain evidence="1 2">IITR13</strain>
    </source>
</reference>
<proteinExistence type="predicted"/>